<organism evidence="1 2">
    <name type="scientific">Nannocystis pusilla</name>
    <dbReference type="NCBI Taxonomy" id="889268"/>
    <lineage>
        <taxon>Bacteria</taxon>
        <taxon>Pseudomonadati</taxon>
        <taxon>Myxococcota</taxon>
        <taxon>Polyangia</taxon>
        <taxon>Nannocystales</taxon>
        <taxon>Nannocystaceae</taxon>
        <taxon>Nannocystis</taxon>
    </lineage>
</organism>
<dbReference type="Proteomes" id="UP001150924">
    <property type="component" value="Unassembled WGS sequence"/>
</dbReference>
<dbReference type="EMBL" id="JAPNKE010000002">
    <property type="protein sequence ID" value="MCY1007549.1"/>
    <property type="molecule type" value="Genomic_DNA"/>
</dbReference>
<gene>
    <name evidence="1" type="ORF">OV079_18750</name>
</gene>
<dbReference type="RefSeq" id="WP_267770182.1">
    <property type="nucleotide sequence ID" value="NZ_JAPNKE010000002.1"/>
</dbReference>
<comment type="caution">
    <text evidence="1">The sequence shown here is derived from an EMBL/GenBank/DDBJ whole genome shotgun (WGS) entry which is preliminary data.</text>
</comment>
<accession>A0A9X3ENT7</accession>
<evidence type="ECO:0000313" key="2">
    <source>
        <dbReference type="Proteomes" id="UP001150924"/>
    </source>
</evidence>
<protein>
    <submittedName>
        <fullName evidence="1">Uncharacterized protein</fullName>
    </submittedName>
</protein>
<proteinExistence type="predicted"/>
<name>A0A9X3ENT7_9BACT</name>
<keyword evidence="2" id="KW-1185">Reference proteome</keyword>
<evidence type="ECO:0000313" key="1">
    <source>
        <dbReference type="EMBL" id="MCY1007549.1"/>
    </source>
</evidence>
<reference evidence="1" key="1">
    <citation type="submission" date="2022-11" db="EMBL/GenBank/DDBJ databases">
        <title>Minimal conservation of predation-associated metabolite biosynthetic gene clusters underscores biosynthetic potential of Myxococcota including descriptions for ten novel species: Archangium lansinium sp. nov., Myxococcus landrumus sp. nov., Nannocystis bai.</title>
        <authorList>
            <person name="Ahearne A."/>
            <person name="Stevens C."/>
            <person name="Phillips K."/>
        </authorList>
    </citation>
    <scope>NUCLEOTIDE SEQUENCE</scope>
    <source>
        <strain evidence="1">Na p29</strain>
    </source>
</reference>
<dbReference type="AlphaFoldDB" id="A0A9X3ENT7"/>
<sequence length="80" mass="8343">MTPSPSALRLPADVERTLSHWLSEPRFAAEHEALQALVAAAEAGSAAALAEILDAYSQVLPIGTGGRRGKVGPGPNRLTR</sequence>